<dbReference type="Proteomes" id="UP000281647">
    <property type="component" value="Unassembled WGS sequence"/>
</dbReference>
<sequence length="317" mass="34124">MTLHRGVAGLVVALILPAAVVSAQEKADISPGEPIGISSYAATDQPPAFDSSEAAIDAFKAALAADDVNALARLLGLDAGKLKADENTISVYAQIREAATKQFKVQDFEDRKLLNLGPKLWPFPFPLVKGDDGKWAFDTAAGLEEIVNRRIGENELQAIATLREYVDAQREYAAQDRDGDGVLEYAQKLVSSEGKTDGLYWPAGPDEDDSPAGGFADQAALDKAKQGEGYFGYRFRILTRQGDNVAGGSYDYVINGNMIGGFALLAWPVTYEETGVSTFLVNHNGTVYQADLGPSTEATVKYIESFNPDEAWSVVND</sequence>
<protein>
    <submittedName>
        <fullName evidence="2">DUF2950 domain-containing protein</fullName>
    </submittedName>
</protein>
<name>A0A432V0N7_9HYPH</name>
<evidence type="ECO:0000256" key="1">
    <source>
        <dbReference type="SAM" id="SignalP"/>
    </source>
</evidence>
<feature type="chain" id="PRO_5019071484" evidence="1">
    <location>
        <begin position="24"/>
        <end position="317"/>
    </location>
</feature>
<accession>A0A432V0N7</accession>
<evidence type="ECO:0000313" key="3">
    <source>
        <dbReference type="Proteomes" id="UP000281647"/>
    </source>
</evidence>
<feature type="signal peptide" evidence="1">
    <location>
        <begin position="1"/>
        <end position="23"/>
    </location>
</feature>
<proteinExistence type="predicted"/>
<dbReference type="OrthoDB" id="108782at2"/>
<evidence type="ECO:0000313" key="2">
    <source>
        <dbReference type="EMBL" id="RUM95774.1"/>
    </source>
</evidence>
<gene>
    <name evidence="2" type="ORF">EET67_21465</name>
</gene>
<keyword evidence="1" id="KW-0732">Signal</keyword>
<dbReference type="InterPro" id="IPR021556">
    <property type="entry name" value="DUF2950"/>
</dbReference>
<dbReference type="EMBL" id="RKST01000031">
    <property type="protein sequence ID" value="RUM95774.1"/>
    <property type="molecule type" value="Genomic_DNA"/>
</dbReference>
<organism evidence="2 3">
    <name type="scientific">Borborobacter arsenicus</name>
    <dbReference type="NCBI Taxonomy" id="1851146"/>
    <lineage>
        <taxon>Bacteria</taxon>
        <taxon>Pseudomonadati</taxon>
        <taxon>Pseudomonadota</taxon>
        <taxon>Alphaproteobacteria</taxon>
        <taxon>Hyphomicrobiales</taxon>
        <taxon>Phyllobacteriaceae</taxon>
        <taxon>Borborobacter</taxon>
    </lineage>
</organism>
<dbReference type="Pfam" id="PF11453">
    <property type="entry name" value="DUF2950"/>
    <property type="match status" value="1"/>
</dbReference>
<reference evidence="2 3" key="1">
    <citation type="submission" date="2018-11" db="EMBL/GenBank/DDBJ databases">
        <title>Pseudaminobacter arsenicus sp. nov., an arsenic-resistant bacterium isolated from arsenic-rich aquifers.</title>
        <authorList>
            <person name="Mu Y."/>
        </authorList>
    </citation>
    <scope>NUCLEOTIDE SEQUENCE [LARGE SCALE GENOMIC DNA]</scope>
    <source>
        <strain evidence="2 3">CB3</strain>
    </source>
</reference>
<keyword evidence="3" id="KW-1185">Reference proteome</keyword>
<dbReference type="AlphaFoldDB" id="A0A432V0N7"/>
<comment type="caution">
    <text evidence="2">The sequence shown here is derived from an EMBL/GenBank/DDBJ whole genome shotgun (WGS) entry which is preliminary data.</text>
</comment>